<dbReference type="AlphaFoldDB" id="A0A6G0PFN3"/>
<evidence type="ECO:0000313" key="5">
    <source>
        <dbReference type="Proteomes" id="UP000488956"/>
    </source>
</evidence>
<proteinExistence type="predicted"/>
<name>A0A6G0PFN3_9STRA</name>
<dbReference type="Proteomes" id="UP000488956">
    <property type="component" value="Unassembled WGS sequence"/>
</dbReference>
<sequence>MMAWVARSSHDHGDCGGESTASRWPAASTRWTRTAFSRGDTSVFTTAAAGWSHEETLPHVLQHCLGTIDAIRGRHDDALKSIERALLTSSGDHHDRVGLRVNQTVPSLASPALRSDLQLYNHTKKTVVVVEKQASDDPKSSGLVRIAEHKRAKYDRIKRHLERQGWKVHLSAIVYVTAAVTLCHRNTTMLNHSLERT</sequence>
<evidence type="ECO:0000313" key="2">
    <source>
        <dbReference type="EMBL" id="KAE9125661.1"/>
    </source>
</evidence>
<dbReference type="Proteomes" id="UP000476176">
    <property type="component" value="Unassembled WGS sequence"/>
</dbReference>
<accession>A0A6G0PFN3</accession>
<comment type="caution">
    <text evidence="3">The sequence shown here is derived from an EMBL/GenBank/DDBJ whole genome shotgun (WGS) entry which is preliminary data.</text>
</comment>
<evidence type="ECO:0000313" key="3">
    <source>
        <dbReference type="EMBL" id="KAE9245110.1"/>
    </source>
</evidence>
<dbReference type="EMBL" id="QXGC01000200">
    <property type="protein sequence ID" value="KAE9245110.1"/>
    <property type="molecule type" value="Genomic_DNA"/>
</dbReference>
<dbReference type="EMBL" id="QXFX01000208">
    <property type="protein sequence ID" value="KAE9125661.1"/>
    <property type="molecule type" value="Genomic_DNA"/>
</dbReference>
<protein>
    <submittedName>
        <fullName evidence="3">Uncharacterized protein</fullName>
    </submittedName>
</protein>
<organism evidence="3 4">
    <name type="scientific">Phytophthora fragariae</name>
    <dbReference type="NCBI Taxonomy" id="53985"/>
    <lineage>
        <taxon>Eukaryota</taxon>
        <taxon>Sar</taxon>
        <taxon>Stramenopiles</taxon>
        <taxon>Oomycota</taxon>
        <taxon>Peronosporomycetes</taxon>
        <taxon>Peronosporales</taxon>
        <taxon>Peronosporaceae</taxon>
        <taxon>Phytophthora</taxon>
    </lineage>
</organism>
<gene>
    <name evidence="3" type="ORF">PF004_g5383</name>
    <name evidence="2" type="ORF">PF010_g5549</name>
</gene>
<evidence type="ECO:0000313" key="4">
    <source>
        <dbReference type="Proteomes" id="UP000476176"/>
    </source>
</evidence>
<reference evidence="4 5" key="1">
    <citation type="submission" date="2018-09" db="EMBL/GenBank/DDBJ databases">
        <title>Genomic investigation of the strawberry pathogen Phytophthora fragariae indicates pathogenicity is determined by transcriptional variation in three key races.</title>
        <authorList>
            <person name="Adams T.M."/>
            <person name="Armitage A.D."/>
            <person name="Sobczyk M.K."/>
            <person name="Bates H.J."/>
            <person name="Dunwell J.M."/>
            <person name="Nellist C.F."/>
            <person name="Harrison R.J."/>
        </authorList>
    </citation>
    <scope>NUCLEOTIDE SEQUENCE [LARGE SCALE GENOMIC DNA]</scope>
    <source>
        <strain evidence="3 4">BC-23</strain>
        <strain evidence="2 5">ONT-3</strain>
    </source>
</reference>
<evidence type="ECO:0000256" key="1">
    <source>
        <dbReference type="SAM" id="MobiDB-lite"/>
    </source>
</evidence>
<feature type="region of interest" description="Disordered" evidence="1">
    <location>
        <begin position="1"/>
        <end position="26"/>
    </location>
</feature>